<dbReference type="Pfam" id="PF01022">
    <property type="entry name" value="HTH_5"/>
    <property type="match status" value="1"/>
</dbReference>
<evidence type="ECO:0000256" key="1">
    <source>
        <dbReference type="ARBA" id="ARBA00023015"/>
    </source>
</evidence>
<protein>
    <submittedName>
        <fullName evidence="5">Winged helix-turn-helix transcriptional regulator</fullName>
    </submittedName>
</protein>
<sequence>MHKKDTIHAPDLMHANLAAESFRILSDPTRIRIIWLLLQGEFNVNQLAETLEVTPSVVSQHLAKLKTAQLVNFRREGTFMFYSAKDEHLELLLSEGLSHAEHVAGDVAGNGPHSYRDAMRVKNWHAAHED</sequence>
<dbReference type="GO" id="GO:0003700">
    <property type="term" value="F:DNA-binding transcription factor activity"/>
    <property type="evidence" value="ECO:0007669"/>
    <property type="project" value="InterPro"/>
</dbReference>
<evidence type="ECO:0000256" key="3">
    <source>
        <dbReference type="ARBA" id="ARBA00023163"/>
    </source>
</evidence>
<keyword evidence="1" id="KW-0805">Transcription regulation</keyword>
<dbReference type="PANTHER" id="PTHR43132">
    <property type="entry name" value="ARSENICAL RESISTANCE OPERON REPRESSOR ARSR-RELATED"/>
    <property type="match status" value="1"/>
</dbReference>
<feature type="domain" description="HTH arsR-type" evidence="4">
    <location>
        <begin position="10"/>
        <end position="104"/>
    </location>
</feature>
<dbReference type="EMBL" id="CP059833">
    <property type="protein sequence ID" value="QMV85583.1"/>
    <property type="molecule type" value="Genomic_DNA"/>
</dbReference>
<dbReference type="NCBIfam" id="NF033788">
    <property type="entry name" value="HTH_metalloreg"/>
    <property type="match status" value="1"/>
</dbReference>
<dbReference type="SMART" id="SM00418">
    <property type="entry name" value="HTH_ARSR"/>
    <property type="match status" value="1"/>
</dbReference>
<dbReference type="InterPro" id="IPR036390">
    <property type="entry name" value="WH_DNA-bd_sf"/>
</dbReference>
<gene>
    <name evidence="5" type="ORF">HW450_02205</name>
</gene>
<dbReference type="InterPro" id="IPR051011">
    <property type="entry name" value="Metal_resp_trans_reg"/>
</dbReference>
<dbReference type="InterPro" id="IPR001845">
    <property type="entry name" value="HTH_ArsR_DNA-bd_dom"/>
</dbReference>
<evidence type="ECO:0000259" key="4">
    <source>
        <dbReference type="PROSITE" id="PS50987"/>
    </source>
</evidence>
<dbReference type="InterPro" id="IPR036388">
    <property type="entry name" value="WH-like_DNA-bd_sf"/>
</dbReference>
<keyword evidence="2" id="KW-0238">DNA-binding</keyword>
<evidence type="ECO:0000313" key="6">
    <source>
        <dbReference type="Proteomes" id="UP000515570"/>
    </source>
</evidence>
<evidence type="ECO:0000313" key="5">
    <source>
        <dbReference type="EMBL" id="QMV85583.1"/>
    </source>
</evidence>
<dbReference type="AlphaFoldDB" id="A0A7G5FG42"/>
<dbReference type="InterPro" id="IPR011991">
    <property type="entry name" value="ArsR-like_HTH"/>
</dbReference>
<proteinExistence type="predicted"/>
<dbReference type="PROSITE" id="PS50987">
    <property type="entry name" value="HTH_ARSR_2"/>
    <property type="match status" value="1"/>
</dbReference>
<organism evidence="5 6">
    <name type="scientific">Corynebacterium hindlerae</name>
    <dbReference type="NCBI Taxonomy" id="699041"/>
    <lineage>
        <taxon>Bacteria</taxon>
        <taxon>Bacillati</taxon>
        <taxon>Actinomycetota</taxon>
        <taxon>Actinomycetes</taxon>
        <taxon>Mycobacteriales</taxon>
        <taxon>Corynebacteriaceae</taxon>
        <taxon>Corynebacterium</taxon>
    </lineage>
</organism>
<dbReference type="SUPFAM" id="SSF46785">
    <property type="entry name" value="Winged helix' DNA-binding domain"/>
    <property type="match status" value="1"/>
</dbReference>
<dbReference type="PRINTS" id="PR00778">
    <property type="entry name" value="HTHARSR"/>
</dbReference>
<evidence type="ECO:0000256" key="2">
    <source>
        <dbReference type="ARBA" id="ARBA00023125"/>
    </source>
</evidence>
<dbReference type="Gene3D" id="1.10.10.10">
    <property type="entry name" value="Winged helix-like DNA-binding domain superfamily/Winged helix DNA-binding domain"/>
    <property type="match status" value="1"/>
</dbReference>
<name>A0A7G5FG42_9CORY</name>
<keyword evidence="6" id="KW-1185">Reference proteome</keyword>
<dbReference type="Proteomes" id="UP000515570">
    <property type="component" value="Chromosome"/>
</dbReference>
<reference evidence="5 6" key="1">
    <citation type="submission" date="2020-07" db="EMBL/GenBank/DDBJ databases">
        <title>non toxigenic Corynebacterium sp. nov from a clinical source.</title>
        <authorList>
            <person name="Bernier A.-M."/>
            <person name="Bernard K."/>
        </authorList>
    </citation>
    <scope>NUCLEOTIDE SEQUENCE [LARGE SCALE GENOMIC DNA]</scope>
    <source>
        <strain evidence="6">NML 93-0612</strain>
    </source>
</reference>
<dbReference type="CDD" id="cd00090">
    <property type="entry name" value="HTH_ARSR"/>
    <property type="match status" value="1"/>
</dbReference>
<dbReference type="RefSeq" id="WP_182386404.1">
    <property type="nucleotide sequence ID" value="NZ_CP059833.1"/>
</dbReference>
<dbReference type="GO" id="GO:0003677">
    <property type="term" value="F:DNA binding"/>
    <property type="evidence" value="ECO:0007669"/>
    <property type="project" value="UniProtKB-KW"/>
</dbReference>
<dbReference type="PANTHER" id="PTHR43132:SF8">
    <property type="entry name" value="HTH-TYPE TRANSCRIPTIONAL REGULATOR KMTR"/>
    <property type="match status" value="1"/>
</dbReference>
<accession>A0A7G5FG42</accession>
<keyword evidence="3" id="KW-0804">Transcription</keyword>